<dbReference type="AlphaFoldDB" id="A0A2M7RHW8"/>
<sequence>MKKATLIFILLLFPMIALAQSMVEIENSDITPVMEDGYIANVNSPETNETTIVDIDVNLPDIKLLPSSPFYFLKRSWEEVKGWFIFNTNKKIKYGINLANKRLEETETLIQNKKTDLINGSLDRFNQQMEEVNSNITKAKNKSRDLTEIYNLVQQNKERHEAVLNQLQAQVPDNLKEVISNIKDVSQTGFQITKEKIQEGMDILENNLQ</sequence>
<reference evidence="4 5" key="1">
    <citation type="submission" date="2017-09" db="EMBL/GenBank/DDBJ databases">
        <title>Depth-based differentiation of microbial function through sediment-hosted aquifers and enrichment of novel symbionts in the deep terrestrial subsurface.</title>
        <authorList>
            <person name="Probst A.J."/>
            <person name="Ladd B."/>
            <person name="Jarett J.K."/>
            <person name="Geller-Mcgrath D.E."/>
            <person name="Sieber C.M."/>
            <person name="Emerson J.B."/>
            <person name="Anantharaman K."/>
            <person name="Thomas B.C."/>
            <person name="Malmstrom R."/>
            <person name="Stieglmeier M."/>
            <person name="Klingl A."/>
            <person name="Woyke T."/>
            <person name="Ryan C.M."/>
            <person name="Banfield J.F."/>
        </authorList>
    </citation>
    <scope>NUCLEOTIDE SEQUENCE [LARGE SCALE GENOMIC DNA]</scope>
    <source>
        <strain evidence="4">CG_4_10_14_0_8_um_filter_42_10</strain>
    </source>
</reference>
<evidence type="ECO:0000313" key="4">
    <source>
        <dbReference type="EMBL" id="PIY96329.1"/>
    </source>
</evidence>
<dbReference type="Proteomes" id="UP000230779">
    <property type="component" value="Unassembled WGS sequence"/>
</dbReference>
<feature type="signal peptide" evidence="2">
    <location>
        <begin position="1"/>
        <end position="19"/>
    </location>
</feature>
<proteinExistence type="predicted"/>
<evidence type="ECO:0000256" key="1">
    <source>
        <dbReference type="SAM" id="Coils"/>
    </source>
</evidence>
<gene>
    <name evidence="4" type="ORF">COY66_04245</name>
</gene>
<evidence type="ECO:0000256" key="2">
    <source>
        <dbReference type="SAM" id="SignalP"/>
    </source>
</evidence>
<evidence type="ECO:0000313" key="5">
    <source>
        <dbReference type="Proteomes" id="UP000230779"/>
    </source>
</evidence>
<evidence type="ECO:0000259" key="3">
    <source>
        <dbReference type="Pfam" id="PF18915"/>
    </source>
</evidence>
<feature type="coiled-coil region" evidence="1">
    <location>
        <begin position="96"/>
        <end position="170"/>
    </location>
</feature>
<feature type="domain" description="DUF5667" evidence="3">
    <location>
        <begin position="64"/>
        <end position="174"/>
    </location>
</feature>
<keyword evidence="1" id="KW-0175">Coiled coil</keyword>
<dbReference type="EMBL" id="PFMD01000051">
    <property type="protein sequence ID" value="PIY96329.1"/>
    <property type="molecule type" value="Genomic_DNA"/>
</dbReference>
<accession>A0A2M7RHW8</accession>
<comment type="caution">
    <text evidence="4">The sequence shown here is derived from an EMBL/GenBank/DDBJ whole genome shotgun (WGS) entry which is preliminary data.</text>
</comment>
<dbReference type="Pfam" id="PF18915">
    <property type="entry name" value="DUF5667"/>
    <property type="match status" value="1"/>
</dbReference>
<protein>
    <recommendedName>
        <fullName evidence="3">DUF5667 domain-containing protein</fullName>
    </recommendedName>
</protein>
<dbReference type="InterPro" id="IPR043725">
    <property type="entry name" value="DUF5667"/>
</dbReference>
<feature type="chain" id="PRO_5014604681" description="DUF5667 domain-containing protein" evidence="2">
    <location>
        <begin position="20"/>
        <end position="209"/>
    </location>
</feature>
<name>A0A2M7RHW8_9BACT</name>
<organism evidence="4 5">
    <name type="scientific">Candidatus Kerfeldbacteria bacterium CG_4_10_14_0_8_um_filter_42_10</name>
    <dbReference type="NCBI Taxonomy" id="2014248"/>
    <lineage>
        <taxon>Bacteria</taxon>
        <taxon>Candidatus Kerfeldiibacteriota</taxon>
    </lineage>
</organism>
<keyword evidence="2" id="KW-0732">Signal</keyword>